<feature type="domain" description="Transposase IS200-like" evidence="1">
    <location>
        <begin position="8"/>
        <end position="123"/>
    </location>
</feature>
<gene>
    <name evidence="2" type="ORF">COY72_01140</name>
</gene>
<dbReference type="PANTHER" id="PTHR34322:SF2">
    <property type="entry name" value="TRANSPOSASE IS200-LIKE DOMAIN-CONTAINING PROTEIN"/>
    <property type="match status" value="1"/>
</dbReference>
<dbReference type="SUPFAM" id="SSF143422">
    <property type="entry name" value="Transposase IS200-like"/>
    <property type="match status" value="1"/>
</dbReference>
<dbReference type="InterPro" id="IPR002686">
    <property type="entry name" value="Transposase_17"/>
</dbReference>
<dbReference type="PANTHER" id="PTHR34322">
    <property type="entry name" value="TRANSPOSASE, Y1_TNP DOMAIN-CONTAINING"/>
    <property type="match status" value="1"/>
</dbReference>
<sequence length="215" mass="25514">MRKPREFYKGCFCHIFNRGVNKEIIFREKGDFILYLYKFKEALKKFPVIIHCYNLIPNHFHHLSQQTSERPLSSFYQGFHTGFSLSLNKKYGRVGHVFQGRLQAKMVEDTNYLLDLSFYINLNNILEELQYRGLAKISKTEIDRLLKKAANYPWSSYGVYLGLREDNITNDKFILSIISDDLKKARKEYQKLAKEMLISKRFLKIRDLTFDEGQT</sequence>
<name>A0A2M7R7U8_9BACT</name>
<organism evidence="2 3">
    <name type="scientific">Candidatus Nealsonbacteria bacterium CG_4_10_14_0_8_um_filter_35_10</name>
    <dbReference type="NCBI Taxonomy" id="1974683"/>
    <lineage>
        <taxon>Bacteria</taxon>
        <taxon>Candidatus Nealsoniibacteriota</taxon>
    </lineage>
</organism>
<dbReference type="EMBL" id="PFLX01000030">
    <property type="protein sequence ID" value="PIY90874.1"/>
    <property type="molecule type" value="Genomic_DNA"/>
</dbReference>
<dbReference type="SMART" id="SM01321">
    <property type="entry name" value="Y1_Tnp"/>
    <property type="match status" value="1"/>
</dbReference>
<dbReference type="Gene3D" id="3.30.70.1290">
    <property type="entry name" value="Transposase IS200-like"/>
    <property type="match status" value="1"/>
</dbReference>
<dbReference type="GO" id="GO:0004803">
    <property type="term" value="F:transposase activity"/>
    <property type="evidence" value="ECO:0007669"/>
    <property type="project" value="InterPro"/>
</dbReference>
<evidence type="ECO:0000313" key="3">
    <source>
        <dbReference type="Proteomes" id="UP000230055"/>
    </source>
</evidence>
<protein>
    <recommendedName>
        <fullName evidence="1">Transposase IS200-like domain-containing protein</fullName>
    </recommendedName>
</protein>
<dbReference type="Proteomes" id="UP000230055">
    <property type="component" value="Unassembled WGS sequence"/>
</dbReference>
<evidence type="ECO:0000313" key="2">
    <source>
        <dbReference type="EMBL" id="PIY90874.1"/>
    </source>
</evidence>
<proteinExistence type="predicted"/>
<dbReference type="AlphaFoldDB" id="A0A2M7R7U8"/>
<evidence type="ECO:0000259" key="1">
    <source>
        <dbReference type="SMART" id="SM01321"/>
    </source>
</evidence>
<comment type="caution">
    <text evidence="2">The sequence shown here is derived from an EMBL/GenBank/DDBJ whole genome shotgun (WGS) entry which is preliminary data.</text>
</comment>
<accession>A0A2M7R7U8</accession>
<dbReference type="GO" id="GO:0006313">
    <property type="term" value="P:DNA transposition"/>
    <property type="evidence" value="ECO:0007669"/>
    <property type="project" value="InterPro"/>
</dbReference>
<dbReference type="InterPro" id="IPR036515">
    <property type="entry name" value="Transposase_17_sf"/>
</dbReference>
<reference evidence="3" key="1">
    <citation type="submission" date="2017-09" db="EMBL/GenBank/DDBJ databases">
        <title>Depth-based differentiation of microbial function through sediment-hosted aquifers and enrichment of novel symbionts in the deep terrestrial subsurface.</title>
        <authorList>
            <person name="Probst A.J."/>
            <person name="Ladd B."/>
            <person name="Jarett J.K."/>
            <person name="Geller-Mcgrath D.E."/>
            <person name="Sieber C.M.K."/>
            <person name="Emerson J.B."/>
            <person name="Anantharaman K."/>
            <person name="Thomas B.C."/>
            <person name="Malmstrom R."/>
            <person name="Stieglmeier M."/>
            <person name="Klingl A."/>
            <person name="Woyke T."/>
            <person name="Ryan C.M."/>
            <person name="Banfield J.F."/>
        </authorList>
    </citation>
    <scope>NUCLEOTIDE SEQUENCE [LARGE SCALE GENOMIC DNA]</scope>
</reference>
<dbReference type="GO" id="GO:0003677">
    <property type="term" value="F:DNA binding"/>
    <property type="evidence" value="ECO:0007669"/>
    <property type="project" value="InterPro"/>
</dbReference>